<gene>
    <name evidence="3" type="primary">6</name>
</gene>
<reference evidence="3" key="1">
    <citation type="submission" date="2011-10" db="EMBL/GenBank/DDBJ databases">
        <title>Comparative Sequence Analysis Revealed Gene Movement of Ghd7 in the Grass Genomes.</title>
        <authorList>
            <person name="Yang L."/>
            <person name="Li B."/>
            <person name="Sui Y."/>
            <person name="Chen J."/>
            <person name="Shi J."/>
            <person name="Chen M."/>
        </authorList>
    </citation>
    <scope>NUCLEOTIDE SEQUENCE</scope>
</reference>
<evidence type="ECO:0000259" key="2">
    <source>
        <dbReference type="Pfam" id="PF15072"/>
    </source>
</evidence>
<proteinExistence type="predicted"/>
<dbReference type="GO" id="GO:0000725">
    <property type="term" value="P:recombinational repair"/>
    <property type="evidence" value="ECO:0007669"/>
    <property type="project" value="InterPro"/>
</dbReference>
<dbReference type="AlphaFoldDB" id="G8JB94"/>
<protein>
    <submittedName>
        <fullName evidence="3">Expressed+protein</fullName>
    </submittedName>
</protein>
<organism evidence="3">
    <name type="scientific">Oryza brachyantha</name>
    <name type="common">malo sina</name>
    <dbReference type="NCBI Taxonomy" id="4533"/>
    <lineage>
        <taxon>Eukaryota</taxon>
        <taxon>Viridiplantae</taxon>
        <taxon>Streptophyta</taxon>
        <taxon>Embryophyta</taxon>
        <taxon>Tracheophyta</taxon>
        <taxon>Spermatophyta</taxon>
        <taxon>Magnoliopsida</taxon>
        <taxon>Liliopsida</taxon>
        <taxon>Poales</taxon>
        <taxon>Poaceae</taxon>
        <taxon>BOP clade</taxon>
        <taxon>Oryzoideae</taxon>
        <taxon>Oryzeae</taxon>
        <taxon>Oryzinae</taxon>
        <taxon>Oryza</taxon>
    </lineage>
</organism>
<feature type="region of interest" description="Disordered" evidence="1">
    <location>
        <begin position="1"/>
        <end position="56"/>
    </location>
</feature>
<feature type="region of interest" description="Disordered" evidence="1">
    <location>
        <begin position="381"/>
        <end position="448"/>
    </location>
</feature>
<feature type="domain" description="Homologous recombination OB-fold protein OB-fold" evidence="2">
    <location>
        <begin position="127"/>
        <end position="211"/>
    </location>
</feature>
<dbReference type="EMBL" id="JN873129">
    <property type="protein sequence ID" value="AER41572.1"/>
    <property type="molecule type" value="Genomic_DNA"/>
</dbReference>
<accession>G8JB94</accession>
<dbReference type="InterPro" id="IPR028045">
    <property type="entry name" value="HROB"/>
</dbReference>
<dbReference type="PANTHER" id="PTHR14523:SF1">
    <property type="entry name" value="HOMOLOGOUS RECOMBINATION OB-FOLD PROTEIN"/>
    <property type="match status" value="1"/>
</dbReference>
<dbReference type="InterPro" id="IPR058570">
    <property type="entry name" value="HROB_OB"/>
</dbReference>
<dbReference type="PANTHER" id="PTHR14523">
    <property type="entry name" value="UNCHARACTERIZED PROTEIN C17ORF53 HOMOLOG"/>
    <property type="match status" value="1"/>
</dbReference>
<feature type="compositionally biased region" description="Polar residues" evidence="1">
    <location>
        <begin position="398"/>
        <end position="407"/>
    </location>
</feature>
<dbReference type="Pfam" id="PF15072">
    <property type="entry name" value="HROB"/>
    <property type="match status" value="1"/>
</dbReference>
<evidence type="ECO:0000256" key="1">
    <source>
        <dbReference type="SAM" id="MobiDB-lite"/>
    </source>
</evidence>
<sequence>MSQPSSAAAAEEHAACADVDGSELRRGPASSHSPLRYCAASRPDAPGSGAPRRVPAPAASLPLVHDATRLRSPLLPSAAGLAARGDGQAADPDFSLAPWLHALGSLGDERSWKRQEIAAIRRDRALYRARLVVGMVTSCMPNRLGDLFLSLKDPSGTIGASVHQKVFAKEDGMVVSVGSVIVLKKVAVFRPSHKACYLNITEENLEMLVPKDFPCASKQVISSSPSESQHLADTLQDCTLRMDKGSTQGVENHQGIRLQEKAINPSNKNKPTFSANQQLQKTINSISPANVQQRRGSPCSKYGSSRIECSTNNIMMRLLGGERNVTNSREMVDAEVYFDHGGTADANNSTSIMDSDTSTSGKHQGIGHQTLMERLGSRHISNHNGEEHHQQSLGAPENPNTRCSQPSLGGCSVMPGTGDSVEASSDEKRSQPAEGEWMLPSSKKLRTDPVLPDNVMSSMNVPQEVHVEHASINKPNECQPEDLTAGTLGIVLPSQENSSASVTTSDATSVSASLHLQPTKLASVNEWTDDQLSELFLDY</sequence>
<name>G8JB94_ORYBR</name>
<evidence type="ECO:0000313" key="3">
    <source>
        <dbReference type="EMBL" id="AER41572.1"/>
    </source>
</evidence>